<dbReference type="EMBL" id="LAZR01006394">
    <property type="protein sequence ID" value="KKM92417.1"/>
    <property type="molecule type" value="Genomic_DNA"/>
</dbReference>
<comment type="caution">
    <text evidence="1">The sequence shown here is derived from an EMBL/GenBank/DDBJ whole genome shotgun (WGS) entry which is preliminary data.</text>
</comment>
<proteinExistence type="predicted"/>
<sequence length="100" mass="10998">MNEGEALYSLGARPAEKDGKKGLTLGGLFIEASDEKPDAIIAGVNRKYTVKGSKEFRCHDCRCKVWLAPGGQEMHRHYPDVPVICLACFMKREQKSSVAG</sequence>
<name>A0A0F9PGI0_9ZZZZ</name>
<protein>
    <recommendedName>
        <fullName evidence="2">C2H2-type domain-containing protein</fullName>
    </recommendedName>
</protein>
<dbReference type="AlphaFoldDB" id="A0A0F9PGI0"/>
<gene>
    <name evidence="1" type="ORF">LCGC14_1218650</name>
</gene>
<evidence type="ECO:0008006" key="2">
    <source>
        <dbReference type="Google" id="ProtNLM"/>
    </source>
</evidence>
<accession>A0A0F9PGI0</accession>
<reference evidence="1" key="1">
    <citation type="journal article" date="2015" name="Nature">
        <title>Complex archaea that bridge the gap between prokaryotes and eukaryotes.</title>
        <authorList>
            <person name="Spang A."/>
            <person name="Saw J.H."/>
            <person name="Jorgensen S.L."/>
            <person name="Zaremba-Niedzwiedzka K."/>
            <person name="Martijn J."/>
            <person name="Lind A.E."/>
            <person name="van Eijk R."/>
            <person name="Schleper C."/>
            <person name="Guy L."/>
            <person name="Ettema T.J."/>
        </authorList>
    </citation>
    <scope>NUCLEOTIDE SEQUENCE</scope>
</reference>
<evidence type="ECO:0000313" key="1">
    <source>
        <dbReference type="EMBL" id="KKM92417.1"/>
    </source>
</evidence>
<organism evidence="1">
    <name type="scientific">marine sediment metagenome</name>
    <dbReference type="NCBI Taxonomy" id="412755"/>
    <lineage>
        <taxon>unclassified sequences</taxon>
        <taxon>metagenomes</taxon>
        <taxon>ecological metagenomes</taxon>
    </lineage>
</organism>